<organism evidence="1 2">
    <name type="scientific">candidate division WWE3 bacterium CG08_land_8_20_14_0_20_43_13</name>
    <dbReference type="NCBI Taxonomy" id="1975087"/>
    <lineage>
        <taxon>Bacteria</taxon>
        <taxon>Katanobacteria</taxon>
    </lineage>
</organism>
<reference evidence="2" key="1">
    <citation type="submission" date="2017-09" db="EMBL/GenBank/DDBJ databases">
        <title>Depth-based differentiation of microbial function through sediment-hosted aquifers and enrichment of novel symbionts in the deep terrestrial subsurface.</title>
        <authorList>
            <person name="Probst A.J."/>
            <person name="Ladd B."/>
            <person name="Jarett J.K."/>
            <person name="Geller-Mcgrath D.E."/>
            <person name="Sieber C.M.K."/>
            <person name="Emerson J.B."/>
            <person name="Anantharaman K."/>
            <person name="Thomas B.C."/>
            <person name="Malmstrom R."/>
            <person name="Stieglmeier M."/>
            <person name="Klingl A."/>
            <person name="Woyke T."/>
            <person name="Ryan C.M."/>
            <person name="Banfield J.F."/>
        </authorList>
    </citation>
    <scope>NUCLEOTIDE SEQUENCE [LARGE SCALE GENOMIC DNA]</scope>
</reference>
<sequence length="95" mass="10833">MINGLKRFHGRETKMDRVEAVLNMLDKAMEEATSGNGGRKSIVLLTKYPSFSTSIHIFPPERLKIIRSEGYVYLELLDGTLRFLLLEYITGVEVN</sequence>
<protein>
    <submittedName>
        <fullName evidence="1">Uncharacterized protein</fullName>
    </submittedName>
</protein>
<evidence type="ECO:0000313" key="1">
    <source>
        <dbReference type="EMBL" id="PIS21032.1"/>
    </source>
</evidence>
<comment type="caution">
    <text evidence="1">The sequence shown here is derived from an EMBL/GenBank/DDBJ whole genome shotgun (WGS) entry which is preliminary data.</text>
</comment>
<dbReference type="Proteomes" id="UP000231414">
    <property type="component" value="Unassembled WGS sequence"/>
</dbReference>
<gene>
    <name evidence="1" type="ORF">COT52_00785</name>
</gene>
<evidence type="ECO:0000313" key="2">
    <source>
        <dbReference type="Proteomes" id="UP000231414"/>
    </source>
</evidence>
<proteinExistence type="predicted"/>
<dbReference type="EMBL" id="PEYW01000008">
    <property type="protein sequence ID" value="PIS21032.1"/>
    <property type="molecule type" value="Genomic_DNA"/>
</dbReference>
<name>A0A2H0X803_UNCKA</name>
<dbReference type="AlphaFoldDB" id="A0A2H0X803"/>
<accession>A0A2H0X803</accession>